<comment type="caution">
    <text evidence="1">The sequence shown here is derived from an EMBL/GenBank/DDBJ whole genome shotgun (WGS) entry which is preliminary data.</text>
</comment>
<protein>
    <submittedName>
        <fullName evidence="1">Uncharacterized protein</fullName>
    </submittedName>
</protein>
<sequence>MHFPTSKSMKKYSYQLNPYSYKTVKKAKLF</sequence>
<accession>A0ABY2AWB4</accession>
<keyword evidence="2" id="KW-1185">Reference proteome</keyword>
<reference evidence="1 2" key="1">
    <citation type="journal article" date="2015" name="Stand. Genomic Sci.">
        <title>Genomic Encyclopedia of Bacterial and Archaeal Type Strains, Phase III: the genomes of soil and plant-associated and newly described type strains.</title>
        <authorList>
            <person name="Whitman W.B."/>
            <person name="Woyke T."/>
            <person name="Klenk H.P."/>
            <person name="Zhou Y."/>
            <person name="Lilburn T.G."/>
            <person name="Beck B.J."/>
            <person name="De Vos P."/>
            <person name="Vandamme P."/>
            <person name="Eisen J.A."/>
            <person name="Garrity G."/>
            <person name="Hugenholtz P."/>
            <person name="Kyrpides N.C."/>
        </authorList>
    </citation>
    <scope>NUCLEOTIDE SEQUENCE [LARGE SCALE GENOMIC DNA]</scope>
    <source>
        <strain evidence="1 2">P5626</strain>
    </source>
</reference>
<dbReference type="Proteomes" id="UP000295270">
    <property type="component" value="Unassembled WGS sequence"/>
</dbReference>
<evidence type="ECO:0000313" key="1">
    <source>
        <dbReference type="EMBL" id="TCN54599.1"/>
    </source>
</evidence>
<name>A0ABY2AWB4_9FLAO</name>
<organism evidence="1 2">
    <name type="scientific">Flavobacterium circumlabens</name>
    <dbReference type="NCBI Taxonomy" id="2133765"/>
    <lineage>
        <taxon>Bacteria</taxon>
        <taxon>Pseudomonadati</taxon>
        <taxon>Bacteroidota</taxon>
        <taxon>Flavobacteriia</taxon>
        <taxon>Flavobacteriales</taxon>
        <taxon>Flavobacteriaceae</taxon>
        <taxon>Flavobacterium</taxon>
    </lineage>
</organism>
<evidence type="ECO:0000313" key="2">
    <source>
        <dbReference type="Proteomes" id="UP000295270"/>
    </source>
</evidence>
<proteinExistence type="predicted"/>
<dbReference type="EMBL" id="SLWA01000007">
    <property type="protein sequence ID" value="TCN54599.1"/>
    <property type="molecule type" value="Genomic_DNA"/>
</dbReference>
<gene>
    <name evidence="1" type="ORF">EV142_10799</name>
</gene>